<organism evidence="1 2">
    <name type="scientific">Mycena citricolor</name>
    <dbReference type="NCBI Taxonomy" id="2018698"/>
    <lineage>
        <taxon>Eukaryota</taxon>
        <taxon>Fungi</taxon>
        <taxon>Dikarya</taxon>
        <taxon>Basidiomycota</taxon>
        <taxon>Agaricomycotina</taxon>
        <taxon>Agaricomycetes</taxon>
        <taxon>Agaricomycetidae</taxon>
        <taxon>Agaricales</taxon>
        <taxon>Marasmiineae</taxon>
        <taxon>Mycenaceae</taxon>
        <taxon>Mycena</taxon>
    </lineage>
</organism>
<accession>A0AAD2HGQ5</accession>
<keyword evidence="2" id="KW-1185">Reference proteome</keyword>
<gene>
    <name evidence="1" type="ORF">MYCIT1_LOCUS21992</name>
</gene>
<dbReference type="Proteomes" id="UP001295794">
    <property type="component" value="Unassembled WGS sequence"/>
</dbReference>
<sequence>MVGTKQRYKQLKKTLTSSMDEMRANVLKCLDEVPLEQICRFSIRSARYIHAYTEGLTGSQAAWANHRYHGHRTLPPDMMAEAKKAIPSP</sequence>
<evidence type="ECO:0000313" key="2">
    <source>
        <dbReference type="Proteomes" id="UP001295794"/>
    </source>
</evidence>
<proteinExistence type="predicted"/>
<dbReference type="AlphaFoldDB" id="A0AAD2HGQ5"/>
<comment type="caution">
    <text evidence="1">The sequence shown here is derived from an EMBL/GenBank/DDBJ whole genome shotgun (WGS) entry which is preliminary data.</text>
</comment>
<dbReference type="EMBL" id="CAVNYO010000403">
    <property type="protein sequence ID" value="CAK5274696.1"/>
    <property type="molecule type" value="Genomic_DNA"/>
</dbReference>
<reference evidence="1" key="1">
    <citation type="submission" date="2023-11" db="EMBL/GenBank/DDBJ databases">
        <authorList>
            <person name="De Vega J J."/>
            <person name="De Vega J J."/>
        </authorList>
    </citation>
    <scope>NUCLEOTIDE SEQUENCE</scope>
</reference>
<evidence type="ECO:0000313" key="1">
    <source>
        <dbReference type="EMBL" id="CAK5274696.1"/>
    </source>
</evidence>
<name>A0AAD2HGQ5_9AGAR</name>
<protein>
    <submittedName>
        <fullName evidence="1">Uncharacterized protein</fullName>
    </submittedName>
</protein>